<reference evidence="2" key="1">
    <citation type="journal article" date="2013" name="Genetics">
        <title>The draft genome and transcriptome of Panagrellus redivivus are shaped by the harsh demands of a free-living lifestyle.</title>
        <authorList>
            <person name="Srinivasan J."/>
            <person name="Dillman A.R."/>
            <person name="Macchietto M.G."/>
            <person name="Heikkinen L."/>
            <person name="Lakso M."/>
            <person name="Fracchia K.M."/>
            <person name="Antoshechkin I."/>
            <person name="Mortazavi A."/>
            <person name="Wong G."/>
            <person name="Sternberg P.W."/>
        </authorList>
    </citation>
    <scope>NUCLEOTIDE SEQUENCE [LARGE SCALE GENOMIC DNA]</scope>
    <source>
        <strain evidence="2">MT8872</strain>
    </source>
</reference>
<keyword evidence="1" id="KW-0812">Transmembrane</keyword>
<dbReference type="Proteomes" id="UP000492821">
    <property type="component" value="Unassembled WGS sequence"/>
</dbReference>
<organism evidence="2 3">
    <name type="scientific">Panagrellus redivivus</name>
    <name type="common">Microworm</name>
    <dbReference type="NCBI Taxonomy" id="6233"/>
    <lineage>
        <taxon>Eukaryota</taxon>
        <taxon>Metazoa</taxon>
        <taxon>Ecdysozoa</taxon>
        <taxon>Nematoda</taxon>
        <taxon>Chromadorea</taxon>
        <taxon>Rhabditida</taxon>
        <taxon>Tylenchina</taxon>
        <taxon>Panagrolaimomorpha</taxon>
        <taxon>Panagrolaimoidea</taxon>
        <taxon>Panagrolaimidae</taxon>
        <taxon>Panagrellus</taxon>
    </lineage>
</organism>
<dbReference type="AlphaFoldDB" id="A0A7E4US70"/>
<dbReference type="WBParaSite" id="Pan_g11827.t1">
    <property type="protein sequence ID" value="Pan_g11827.t1"/>
    <property type="gene ID" value="Pan_g11827"/>
</dbReference>
<evidence type="ECO:0000256" key="1">
    <source>
        <dbReference type="SAM" id="Phobius"/>
    </source>
</evidence>
<keyword evidence="1" id="KW-1133">Transmembrane helix</keyword>
<feature type="transmembrane region" description="Helical" evidence="1">
    <location>
        <begin position="64"/>
        <end position="85"/>
    </location>
</feature>
<evidence type="ECO:0000313" key="3">
    <source>
        <dbReference type="WBParaSite" id="Pan_g11827.t1"/>
    </source>
</evidence>
<protein>
    <submittedName>
        <fullName evidence="3">Group-specific protein</fullName>
    </submittedName>
</protein>
<proteinExistence type="predicted"/>
<keyword evidence="1" id="KW-0472">Membrane</keyword>
<name>A0A7E4US70_PANRE</name>
<keyword evidence="2" id="KW-1185">Reference proteome</keyword>
<feature type="transmembrane region" description="Helical" evidence="1">
    <location>
        <begin position="28"/>
        <end position="52"/>
    </location>
</feature>
<sequence length="112" mass="12903">MAENNQTSNRAINKPSLIEKLVINYKNVLVGTAIPSVILTFFCFGFLGYVFIIENHVVPAAGTVIVFLMYFLAVFTLIGIFYQLWHYIKEEPLYKHLTREQVEEKELESVQS</sequence>
<reference evidence="3" key="2">
    <citation type="submission" date="2020-10" db="UniProtKB">
        <authorList>
            <consortium name="WormBaseParasite"/>
        </authorList>
    </citation>
    <scope>IDENTIFICATION</scope>
</reference>
<accession>A0A7E4US70</accession>
<evidence type="ECO:0000313" key="2">
    <source>
        <dbReference type="Proteomes" id="UP000492821"/>
    </source>
</evidence>